<protein>
    <submittedName>
        <fullName evidence="1">Uncharacterized protein</fullName>
    </submittedName>
</protein>
<dbReference type="AlphaFoldDB" id="A0A2R9SZ06"/>
<comment type="caution">
    <text evidence="1">The sequence shown here is derived from an EMBL/GenBank/DDBJ whole genome shotgun (WGS) entry which is preliminary data.</text>
</comment>
<dbReference type="KEGG" id="pvo:PVOR_07255"/>
<organism evidence="1 2">
    <name type="scientific">Paenibacillus vortex V453</name>
    <dbReference type="NCBI Taxonomy" id="715225"/>
    <lineage>
        <taxon>Bacteria</taxon>
        <taxon>Bacillati</taxon>
        <taxon>Bacillota</taxon>
        <taxon>Bacilli</taxon>
        <taxon>Bacillales</taxon>
        <taxon>Paenibacillaceae</taxon>
        <taxon>Paenibacillus</taxon>
    </lineage>
</organism>
<proteinExistence type="predicted"/>
<name>A0A2R9SZ06_9BACL</name>
<dbReference type="RefSeq" id="WP_006208335.1">
    <property type="nucleotide sequence ID" value="NZ_ADHJ01000013.1"/>
</dbReference>
<evidence type="ECO:0000313" key="2">
    <source>
        <dbReference type="Proteomes" id="UP000003094"/>
    </source>
</evidence>
<keyword evidence="2" id="KW-1185">Reference proteome</keyword>
<dbReference type="Pfam" id="PF22399">
    <property type="entry name" value="DUF6979"/>
    <property type="match status" value="1"/>
</dbReference>
<dbReference type="InterPro" id="IPR053917">
    <property type="entry name" value="DUF6979"/>
</dbReference>
<accession>A0A2R9SZ06</accession>
<evidence type="ECO:0000313" key="1">
    <source>
        <dbReference type="EMBL" id="EFU42634.1"/>
    </source>
</evidence>
<dbReference type="Proteomes" id="UP000003094">
    <property type="component" value="Unassembled WGS sequence"/>
</dbReference>
<dbReference type="EMBL" id="ADHJ01000013">
    <property type="protein sequence ID" value="EFU42634.1"/>
    <property type="molecule type" value="Genomic_DNA"/>
</dbReference>
<gene>
    <name evidence="1" type="ORF">PVOR_07255</name>
</gene>
<sequence>MNNYGKSAIRSVELIHSGEVSYTEEAWEIATREFFTIKTKACPRSAFLGLCEAGLIKDVYQTHIKQPLKASTNKDHTVEAVKLLSENEAYASFKPLQLWRTLMNGNPKSHNFQMDVVLALWKNDLIVPYKSLVAL</sequence>
<reference evidence="1 2" key="1">
    <citation type="journal article" date="2010" name="BMC Genomics">
        <title>Genome sequence of the pattern forming Paenibacillus vortex bacterium reveals potential for thriving in complex environments.</title>
        <authorList>
            <person name="Sirota-Madi A."/>
            <person name="Olender T."/>
            <person name="Helman Y."/>
            <person name="Ingham C."/>
            <person name="Brainis I."/>
            <person name="Roth D."/>
            <person name="Hagi E."/>
            <person name="Brodsky L."/>
            <person name="Leshkowitz D."/>
            <person name="Galatenko V."/>
            <person name="Nikolaev V."/>
            <person name="Mugasimangalam R.C."/>
            <person name="Bransburg-Zabary S."/>
            <person name="Gutnick D.L."/>
            <person name="Lancet D."/>
            <person name="Ben-Jacob E."/>
        </authorList>
    </citation>
    <scope>NUCLEOTIDE SEQUENCE [LARGE SCALE GENOMIC DNA]</scope>
    <source>
        <strain evidence="1 2">V453</strain>
    </source>
</reference>